<dbReference type="Pfam" id="PF13855">
    <property type="entry name" value="LRR_8"/>
    <property type="match status" value="1"/>
</dbReference>
<dbReference type="SUPFAM" id="SSF52058">
    <property type="entry name" value="L domain-like"/>
    <property type="match status" value="1"/>
</dbReference>
<protein>
    <recommendedName>
        <fullName evidence="1">Bacterial Ig-like domain-containing protein</fullName>
    </recommendedName>
</protein>
<feature type="domain" description="Bacterial Ig-like" evidence="1">
    <location>
        <begin position="332"/>
        <end position="389"/>
    </location>
</feature>
<gene>
    <name evidence="2" type="ORF">AT727_02425</name>
</gene>
<evidence type="ECO:0000313" key="3">
    <source>
        <dbReference type="Proteomes" id="UP000054623"/>
    </source>
</evidence>
<sequence length="633" mass="68972">MVSLRTIITRISITLISIGLFILTFSPIVLATVTTRLAGNDRYLTAIAVSQEGWTKGSETIILTTGQNYPDALSAAPLAGKYSAPILLVEAKGLDSETLAEIKRLSPKKAYIVGGTGVIPSSVESQLSSNGISAVRLAGQDRYETAMTVARSVGMSKGIFIVPGQSFTDTLSVAPIAAAEGMPIIPVPSDDLTKSQKTYFQKAKLSRVIIVGSQKEIPNTIRNIFSSPENINGADPYIRNIALLEHFGERIDTDMMFLATGDKYPDALAAAAYAKLNNHPIVLLSGNQIPSALQSFFAKNYADKITILGGETIISSATVSRLTGQIPTIEKIEDIDVNVVENQNYELPGKVSADTGNGNRVQVPVNWNLTNVSTDKAGTYYFTGTVNGYAGTVQLTLTVEAAPVKIDSFNAEIIQGKHYTLPETVTVTLSDFSTKEMPVRWSTAPTVSILNKVGTYTFQGTVEGTALTTTLNLKVSEDKAITFKNPSFEWAVKHMLGKQSSPQPLYLSEALEFSNLDLNGYGIKDLTGLEVFTNLESLNLENNFLKGAQLSKIQNLTNLRYLNLKNNELEQISSLSGLTKLEFLDISLNEIKDFSPVRDLIRLTSLYLKGNLVEDYSPSRLYYHQLKDKDFTL</sequence>
<dbReference type="InterPro" id="IPR011081">
    <property type="entry name" value="Big_4"/>
</dbReference>
<evidence type="ECO:0000313" key="2">
    <source>
        <dbReference type="EMBL" id="KTE93831.1"/>
    </source>
</evidence>
<dbReference type="Gene3D" id="3.80.10.10">
    <property type="entry name" value="Ribonuclease Inhibitor"/>
    <property type="match status" value="1"/>
</dbReference>
<dbReference type="InterPro" id="IPR032675">
    <property type="entry name" value="LRR_dom_sf"/>
</dbReference>
<dbReference type="InterPro" id="IPR051922">
    <property type="entry name" value="Bact_Sporulation_Assoc"/>
</dbReference>
<organism evidence="2 3">
    <name type="scientific">Desulfitobacterium hafniense</name>
    <name type="common">Desulfitobacterium frappieri</name>
    <dbReference type="NCBI Taxonomy" id="49338"/>
    <lineage>
        <taxon>Bacteria</taxon>
        <taxon>Bacillati</taxon>
        <taxon>Bacillota</taxon>
        <taxon>Clostridia</taxon>
        <taxon>Eubacteriales</taxon>
        <taxon>Desulfitobacteriaceae</taxon>
        <taxon>Desulfitobacterium</taxon>
    </lineage>
</organism>
<name>A0A0W1JQB2_DESHA</name>
<comment type="caution">
    <text evidence="2">The sequence shown here is derived from an EMBL/GenBank/DDBJ whole genome shotgun (WGS) entry which is preliminary data.</text>
</comment>
<dbReference type="EMBL" id="LOCK01000001">
    <property type="protein sequence ID" value="KTE93831.1"/>
    <property type="molecule type" value="Genomic_DNA"/>
</dbReference>
<dbReference type="PROSITE" id="PS51450">
    <property type="entry name" value="LRR"/>
    <property type="match status" value="2"/>
</dbReference>
<dbReference type="Pfam" id="PF07532">
    <property type="entry name" value="Big_4"/>
    <property type="match status" value="2"/>
</dbReference>
<feature type="domain" description="Bacterial Ig-like" evidence="1">
    <location>
        <begin position="406"/>
        <end position="465"/>
    </location>
</feature>
<dbReference type="InterPro" id="IPR001611">
    <property type="entry name" value="Leu-rich_rpt"/>
</dbReference>
<dbReference type="RefSeq" id="WP_058490597.1">
    <property type="nucleotide sequence ID" value="NZ_LOCK01000001.1"/>
</dbReference>
<dbReference type="InterPro" id="IPR007253">
    <property type="entry name" value="Cell_wall-bd_2"/>
</dbReference>
<dbReference type="Gene3D" id="3.40.50.12090">
    <property type="match status" value="1"/>
</dbReference>
<dbReference type="PANTHER" id="PTHR30032:SF8">
    <property type="entry name" value="GERMINATION-SPECIFIC N-ACETYLMURAMOYL-L-ALANINE AMIDASE"/>
    <property type="match status" value="1"/>
</dbReference>
<dbReference type="PANTHER" id="PTHR30032">
    <property type="entry name" value="N-ACETYLMURAMOYL-L-ALANINE AMIDASE-RELATED"/>
    <property type="match status" value="1"/>
</dbReference>
<accession>A0A0W1JQB2</accession>
<dbReference type="Pfam" id="PF04122">
    <property type="entry name" value="CW_binding_2"/>
    <property type="match status" value="3"/>
</dbReference>
<dbReference type="Proteomes" id="UP000054623">
    <property type="component" value="Unassembled WGS sequence"/>
</dbReference>
<reference evidence="2 3" key="1">
    <citation type="submission" date="2015-12" db="EMBL/GenBank/DDBJ databases">
        <title>Draft Genome Sequence of Desulfitobacterium hafniense Strain DH, a Sulfate-reducing Bacterium Isolated from Paddy Soils.</title>
        <authorList>
            <person name="Bao P."/>
            <person name="Zhang X."/>
            <person name="Li G."/>
        </authorList>
    </citation>
    <scope>NUCLEOTIDE SEQUENCE [LARGE SCALE GENOMIC DNA]</scope>
    <source>
        <strain evidence="2 3">DH</strain>
    </source>
</reference>
<dbReference type="AlphaFoldDB" id="A0A0W1JQB2"/>
<dbReference type="OrthoDB" id="1927963at2"/>
<evidence type="ECO:0000259" key="1">
    <source>
        <dbReference type="Pfam" id="PF07532"/>
    </source>
</evidence>
<proteinExistence type="predicted"/>